<protein>
    <submittedName>
        <fullName evidence="1">Uncharacterized protein</fullName>
    </submittedName>
</protein>
<reference evidence="1 2" key="1">
    <citation type="journal article" date="2009" name="Genome Res.">
        <title>Comparative genomic analyses of the human fungal pathogens Coccidioides and their relatives.</title>
        <authorList>
            <person name="Sharpton T.J."/>
            <person name="Stajich J.E."/>
            <person name="Rounsley S.D."/>
            <person name="Gardner M.J."/>
            <person name="Wortman J.R."/>
            <person name="Jordar V.S."/>
            <person name="Maiti R."/>
            <person name="Kodira C.D."/>
            <person name="Neafsey D.E."/>
            <person name="Zeng Q."/>
            <person name="Hung C.-Y."/>
            <person name="McMahan C."/>
            <person name="Muszewska A."/>
            <person name="Grynberg M."/>
            <person name="Mandel M.A."/>
            <person name="Kellner E.M."/>
            <person name="Barker B.M."/>
            <person name="Galgiani J.N."/>
            <person name="Orbach M.J."/>
            <person name="Kirkland T.N."/>
            <person name="Cole G.T."/>
            <person name="Henn M.R."/>
            <person name="Birren B.W."/>
            <person name="Taylor J.W."/>
        </authorList>
    </citation>
    <scope>NUCLEOTIDE SEQUENCE [LARGE SCALE GENOMIC DNA]</scope>
    <source>
        <strain evidence="2">C735</strain>
    </source>
</reference>
<organism evidence="1 2">
    <name type="scientific">Coccidioides posadasii (strain C735)</name>
    <name type="common">Valley fever fungus</name>
    <dbReference type="NCBI Taxonomy" id="222929"/>
    <lineage>
        <taxon>Eukaryota</taxon>
        <taxon>Fungi</taxon>
        <taxon>Dikarya</taxon>
        <taxon>Ascomycota</taxon>
        <taxon>Pezizomycotina</taxon>
        <taxon>Eurotiomycetes</taxon>
        <taxon>Eurotiomycetidae</taxon>
        <taxon>Onygenales</taxon>
        <taxon>Onygenaceae</taxon>
        <taxon>Coccidioides</taxon>
    </lineage>
</organism>
<proteinExistence type="predicted"/>
<dbReference type="VEuPathDB" id="FungiDB:CPC735_056410"/>
<dbReference type="OrthoDB" id="425354at2759"/>
<dbReference type="PANTHER" id="PTHR38115">
    <property type="entry name" value="LIPOCALIN-LIKE DOMAIN-CONTAINING PROTEIN"/>
    <property type="match status" value="1"/>
</dbReference>
<dbReference type="AlphaFoldDB" id="C5PIB8"/>
<dbReference type="EMBL" id="ACFW01000049">
    <property type="protein sequence ID" value="EER24271.1"/>
    <property type="molecule type" value="Genomic_DNA"/>
</dbReference>
<sequence length="216" mass="23789">MAAPAEITIQDLNGRFCMDKTVSNDADPILSLQGISWLTRKAIGIATITLHIKEYKDDDGTVHIDIAQTLTGGISGTTEHRTLNWDENEHSDHIFGTVKGRSRFVRGAAGADGKIRPAVEVQTKAGNEKDQEAVARFLSGEILADGSATEGFVAGEGEDYWVHSWVESVNDGWTAEQIWGFENINGVRKYTRRVVAEKKGKVIRARLVYDFLGREA</sequence>
<gene>
    <name evidence="1" type="ORF">CPC735_056410</name>
</gene>
<evidence type="ECO:0000313" key="1">
    <source>
        <dbReference type="EMBL" id="EER24271.1"/>
    </source>
</evidence>
<dbReference type="KEGG" id="cpw:9691886"/>
<dbReference type="Proteomes" id="UP000009084">
    <property type="component" value="Unassembled WGS sequence"/>
</dbReference>
<dbReference type="PANTHER" id="PTHR38115:SF1">
    <property type="entry name" value="LIPOCALIN-LIKE DOMAIN-CONTAINING PROTEIN"/>
    <property type="match status" value="1"/>
</dbReference>
<name>C5PIB8_COCP7</name>
<accession>C5PIB8</accession>
<dbReference type="HOGENOM" id="CLU_088979_1_0_1"/>
<evidence type="ECO:0000313" key="2">
    <source>
        <dbReference type="Proteomes" id="UP000009084"/>
    </source>
</evidence>
<comment type="caution">
    <text evidence="1">The sequence shown here is derived from an EMBL/GenBank/DDBJ whole genome shotgun (WGS) entry which is preliminary data.</text>
</comment>
<dbReference type="InterPro" id="IPR053037">
    <property type="entry name" value="Pericyclase_pydY-like"/>
</dbReference>